<dbReference type="InterPro" id="IPR050181">
    <property type="entry name" value="Cold_shock_domain"/>
</dbReference>
<dbReference type="Proteomes" id="UP000515928">
    <property type="component" value="Chromosome"/>
</dbReference>
<evidence type="ECO:0000256" key="3">
    <source>
        <dbReference type="RuleBase" id="RU000408"/>
    </source>
</evidence>
<name>A0A7G9RZD5_9FIRM</name>
<dbReference type="GO" id="GO:0005737">
    <property type="term" value="C:cytoplasm"/>
    <property type="evidence" value="ECO:0007669"/>
    <property type="project" value="UniProtKB-SubCell"/>
</dbReference>
<dbReference type="PIRSF" id="PIRSF002599">
    <property type="entry name" value="Cold_shock_A"/>
    <property type="match status" value="1"/>
</dbReference>
<dbReference type="GO" id="GO:0051252">
    <property type="term" value="P:regulation of RNA metabolic process"/>
    <property type="evidence" value="ECO:0007669"/>
    <property type="project" value="UniProtKB-ARBA"/>
</dbReference>
<keyword evidence="2" id="KW-0963">Cytoplasm</keyword>
<evidence type="ECO:0000256" key="2">
    <source>
        <dbReference type="ARBA" id="ARBA00022490"/>
    </source>
</evidence>
<dbReference type="GO" id="GO:0010468">
    <property type="term" value="P:regulation of gene expression"/>
    <property type="evidence" value="ECO:0007669"/>
    <property type="project" value="UniProtKB-ARBA"/>
</dbReference>
<evidence type="ECO:0000313" key="5">
    <source>
        <dbReference type="EMBL" id="QNN60960.1"/>
    </source>
</evidence>
<dbReference type="SUPFAM" id="SSF50249">
    <property type="entry name" value="Nucleic acid-binding proteins"/>
    <property type="match status" value="1"/>
</dbReference>
<dbReference type="AlphaFoldDB" id="A0A7G9RZD5"/>
<dbReference type="InterPro" id="IPR012340">
    <property type="entry name" value="NA-bd_OB-fold"/>
</dbReference>
<accession>A0A7G9RZD5</accession>
<comment type="subcellular location">
    <subcellularLocation>
        <location evidence="1 3">Cytoplasm</location>
    </subcellularLocation>
</comment>
<dbReference type="InterPro" id="IPR019844">
    <property type="entry name" value="CSD_CS"/>
</dbReference>
<dbReference type="KEGG" id="eio:H9L01_00900"/>
<dbReference type="PROSITE" id="PS51857">
    <property type="entry name" value="CSD_2"/>
    <property type="match status" value="1"/>
</dbReference>
<sequence>MSTGKVKFFNAEKGFGFITIEGGQDIFVHFSAIDTDGYKTLDEGQEVSFDIVEGPRGEQAANVRPL</sequence>
<dbReference type="GO" id="GO:0003676">
    <property type="term" value="F:nucleic acid binding"/>
    <property type="evidence" value="ECO:0007669"/>
    <property type="project" value="InterPro"/>
</dbReference>
<evidence type="ECO:0000256" key="1">
    <source>
        <dbReference type="ARBA" id="ARBA00004496"/>
    </source>
</evidence>
<evidence type="ECO:0000259" key="4">
    <source>
        <dbReference type="PROSITE" id="PS51857"/>
    </source>
</evidence>
<dbReference type="Gene3D" id="6.20.370.130">
    <property type="match status" value="1"/>
</dbReference>
<keyword evidence="6" id="KW-1185">Reference proteome</keyword>
<evidence type="ECO:0000313" key="6">
    <source>
        <dbReference type="Proteomes" id="UP000515928"/>
    </source>
</evidence>
<dbReference type="PROSITE" id="PS00352">
    <property type="entry name" value="CSD_1"/>
    <property type="match status" value="1"/>
</dbReference>
<dbReference type="InterPro" id="IPR011129">
    <property type="entry name" value="CSD"/>
</dbReference>
<dbReference type="Pfam" id="PF00313">
    <property type="entry name" value="CSD"/>
    <property type="match status" value="1"/>
</dbReference>
<organism evidence="5 6">
    <name type="scientific">Erysipelothrix inopinata</name>
    <dbReference type="NCBI Taxonomy" id="225084"/>
    <lineage>
        <taxon>Bacteria</taxon>
        <taxon>Bacillati</taxon>
        <taxon>Bacillota</taxon>
        <taxon>Erysipelotrichia</taxon>
        <taxon>Erysipelotrichales</taxon>
        <taxon>Erysipelotrichaceae</taxon>
        <taxon>Erysipelothrix</taxon>
    </lineage>
</organism>
<protein>
    <submittedName>
        <fullName evidence="5">Cold-shock protein</fullName>
    </submittedName>
</protein>
<dbReference type="PANTHER" id="PTHR11544">
    <property type="entry name" value="COLD SHOCK DOMAIN CONTAINING PROTEINS"/>
    <property type="match status" value="1"/>
</dbReference>
<proteinExistence type="predicted"/>
<dbReference type="Gene3D" id="2.40.50.140">
    <property type="entry name" value="Nucleic acid-binding proteins"/>
    <property type="match status" value="1"/>
</dbReference>
<feature type="domain" description="CSD" evidence="4">
    <location>
        <begin position="1"/>
        <end position="65"/>
    </location>
</feature>
<dbReference type="FunFam" id="2.40.50.140:FF:000006">
    <property type="entry name" value="Cold shock protein CspC"/>
    <property type="match status" value="1"/>
</dbReference>
<dbReference type="SMART" id="SM00357">
    <property type="entry name" value="CSP"/>
    <property type="match status" value="1"/>
</dbReference>
<dbReference type="InterPro" id="IPR002059">
    <property type="entry name" value="CSP_DNA-bd"/>
</dbReference>
<dbReference type="EMBL" id="CP060715">
    <property type="protein sequence ID" value="QNN60960.1"/>
    <property type="molecule type" value="Genomic_DNA"/>
</dbReference>
<gene>
    <name evidence="5" type="ORF">H9L01_00900</name>
</gene>
<reference evidence="5 6" key="1">
    <citation type="submission" date="2020-08" db="EMBL/GenBank/DDBJ databases">
        <title>Genome sequence of Erysipelothrix inopinata DSM 15511T.</title>
        <authorList>
            <person name="Hyun D.-W."/>
            <person name="Bae J.-W."/>
        </authorList>
    </citation>
    <scope>NUCLEOTIDE SEQUENCE [LARGE SCALE GENOMIC DNA]</scope>
    <source>
        <strain evidence="5 6">DSM 15511</strain>
    </source>
</reference>
<dbReference type="CDD" id="cd04458">
    <property type="entry name" value="CSP_CDS"/>
    <property type="match status" value="1"/>
</dbReference>
<dbReference type="PRINTS" id="PR00050">
    <property type="entry name" value="COLDSHOCK"/>
</dbReference>
<dbReference type="InterPro" id="IPR012156">
    <property type="entry name" value="Cold_shock_CspA"/>
</dbReference>
<dbReference type="RefSeq" id="WP_187534080.1">
    <property type="nucleotide sequence ID" value="NZ_CBCSHU010000017.1"/>
</dbReference>